<protein>
    <recommendedName>
        <fullName evidence="7">Eukaryotic translation initiation factor 4E binding protein 1</fullName>
    </recommendedName>
</protein>
<evidence type="ECO:0000256" key="2">
    <source>
        <dbReference type="ARBA" id="ARBA00022845"/>
    </source>
</evidence>
<keyword evidence="2" id="KW-0810">Translation regulation</keyword>
<reference evidence="5 6" key="1">
    <citation type="submission" date="2021-06" db="EMBL/GenBank/DDBJ databases">
        <authorList>
            <person name="Palmer J.M."/>
        </authorList>
    </citation>
    <scope>NUCLEOTIDE SEQUENCE [LARGE SCALE GENOMIC DNA]</scope>
    <source>
        <strain evidence="5 6">CL_MEX2019</strain>
        <tissue evidence="5">Muscle</tissue>
    </source>
</reference>
<sequence length="153" mass="16746">MSTDCQKTTAKAIPSTIRVTINNVDHMPHDYSTTPGGTLFSTTPGGTRIIYDRKFLLECRSSPLARTPPRGLPPIPGVTSPSKEPNEKTVNGEVKNNNFILAPETSNAGMLTPQDTSEHHMVTKTPLNSTVWIRCIEVMCAVIFHFTCFSGEV</sequence>
<organism evidence="5 6">
    <name type="scientific">Characodon lateralis</name>
    <dbReference type="NCBI Taxonomy" id="208331"/>
    <lineage>
        <taxon>Eukaryota</taxon>
        <taxon>Metazoa</taxon>
        <taxon>Chordata</taxon>
        <taxon>Craniata</taxon>
        <taxon>Vertebrata</taxon>
        <taxon>Euteleostomi</taxon>
        <taxon>Actinopterygii</taxon>
        <taxon>Neopterygii</taxon>
        <taxon>Teleostei</taxon>
        <taxon>Neoteleostei</taxon>
        <taxon>Acanthomorphata</taxon>
        <taxon>Ovalentaria</taxon>
        <taxon>Atherinomorphae</taxon>
        <taxon>Cyprinodontiformes</taxon>
        <taxon>Goodeidae</taxon>
        <taxon>Characodon</taxon>
    </lineage>
</organism>
<proteinExistence type="inferred from homology"/>
<gene>
    <name evidence="5" type="ORF">CHARACLAT_020551</name>
</gene>
<accession>A0ABU7EKU4</accession>
<dbReference type="InterPro" id="IPR008606">
    <property type="entry name" value="EIF4EBP"/>
</dbReference>
<evidence type="ECO:0000313" key="5">
    <source>
        <dbReference type="EMBL" id="MED6287856.1"/>
    </source>
</evidence>
<evidence type="ECO:0000256" key="3">
    <source>
        <dbReference type="ARBA" id="ARBA00023193"/>
    </source>
</evidence>
<feature type="region of interest" description="Disordered" evidence="4">
    <location>
        <begin position="64"/>
        <end position="90"/>
    </location>
</feature>
<dbReference type="PANTHER" id="PTHR12669:SF14">
    <property type="entry name" value="EUKARYOTIC TRANSLATION INITIATION FACTOR 4E-BINDING PROTEIN 1"/>
    <property type="match status" value="1"/>
</dbReference>
<evidence type="ECO:0000256" key="1">
    <source>
        <dbReference type="ARBA" id="ARBA00005480"/>
    </source>
</evidence>
<keyword evidence="6" id="KW-1185">Reference proteome</keyword>
<evidence type="ECO:0000313" key="6">
    <source>
        <dbReference type="Proteomes" id="UP001352852"/>
    </source>
</evidence>
<name>A0ABU7EKU4_9TELE</name>
<dbReference type="EMBL" id="JAHUTJ010059324">
    <property type="protein sequence ID" value="MED6287856.1"/>
    <property type="molecule type" value="Genomic_DNA"/>
</dbReference>
<evidence type="ECO:0008006" key="7">
    <source>
        <dbReference type="Google" id="ProtNLM"/>
    </source>
</evidence>
<evidence type="ECO:0000256" key="4">
    <source>
        <dbReference type="SAM" id="MobiDB-lite"/>
    </source>
</evidence>
<dbReference type="Pfam" id="PF05456">
    <property type="entry name" value="eIF_4EBP"/>
    <property type="match status" value="1"/>
</dbReference>
<keyword evidence="3" id="KW-0652">Protein synthesis inhibitor</keyword>
<dbReference type="PANTHER" id="PTHR12669">
    <property type="entry name" value="EUKARYOTIC TRANSLATION INITIATION FACTOR 4E-BINDING PROTEIN"/>
    <property type="match status" value="1"/>
</dbReference>
<comment type="similarity">
    <text evidence="1">Belongs to the eIF4E-binding protein family.</text>
</comment>
<comment type="caution">
    <text evidence="5">The sequence shown here is derived from an EMBL/GenBank/DDBJ whole genome shotgun (WGS) entry which is preliminary data.</text>
</comment>
<dbReference type="Proteomes" id="UP001352852">
    <property type="component" value="Unassembled WGS sequence"/>
</dbReference>